<proteinExistence type="predicted"/>
<gene>
    <name evidence="1" type="ORF">METZ01_LOCUS168765</name>
</gene>
<evidence type="ECO:0000313" key="1">
    <source>
        <dbReference type="EMBL" id="SVB15911.1"/>
    </source>
</evidence>
<dbReference type="EMBL" id="UINC01030851">
    <property type="protein sequence ID" value="SVB15911.1"/>
    <property type="molecule type" value="Genomic_DNA"/>
</dbReference>
<dbReference type="Gene3D" id="3.40.50.300">
    <property type="entry name" value="P-loop containing nucleotide triphosphate hydrolases"/>
    <property type="match status" value="1"/>
</dbReference>
<dbReference type="SUPFAM" id="SSF52540">
    <property type="entry name" value="P-loop containing nucleoside triphosphate hydrolases"/>
    <property type="match status" value="1"/>
</dbReference>
<accession>A0A382BQT8</accession>
<reference evidence="1" key="1">
    <citation type="submission" date="2018-05" db="EMBL/GenBank/DDBJ databases">
        <authorList>
            <person name="Lanie J.A."/>
            <person name="Ng W.-L."/>
            <person name="Kazmierczak K.M."/>
            <person name="Andrzejewski T.M."/>
            <person name="Davidsen T.M."/>
            <person name="Wayne K.J."/>
            <person name="Tettelin H."/>
            <person name="Glass J.I."/>
            <person name="Rusch D."/>
            <person name="Podicherti R."/>
            <person name="Tsui H.-C.T."/>
            <person name="Winkler M.E."/>
        </authorList>
    </citation>
    <scope>NUCLEOTIDE SEQUENCE</scope>
</reference>
<organism evidence="1">
    <name type="scientific">marine metagenome</name>
    <dbReference type="NCBI Taxonomy" id="408172"/>
    <lineage>
        <taxon>unclassified sequences</taxon>
        <taxon>metagenomes</taxon>
        <taxon>ecological metagenomes</taxon>
    </lineage>
</organism>
<protein>
    <recommendedName>
        <fullName evidence="2">ATPase AAA-type core domain-containing protein</fullName>
    </recommendedName>
</protein>
<name>A0A382BQT8_9ZZZZ</name>
<evidence type="ECO:0008006" key="2">
    <source>
        <dbReference type="Google" id="ProtNLM"/>
    </source>
</evidence>
<dbReference type="InterPro" id="IPR027417">
    <property type="entry name" value="P-loop_NTPase"/>
</dbReference>
<sequence length="37" mass="3971">MLVLTGTPGVGKHTVSEELAKTLDYEIIDVNKEAINA</sequence>
<dbReference type="AlphaFoldDB" id="A0A382BQT8"/>
<feature type="non-terminal residue" evidence="1">
    <location>
        <position position="37"/>
    </location>
</feature>